<reference evidence="2 3" key="1">
    <citation type="submission" date="2019-09" db="EMBL/GenBank/DDBJ databases">
        <title>Taxonomy of Antarctic Massilia spp.: description of Massilia rubra sp. nov., Massilia aquatica sp. nov., Massilia mucilaginosa sp. nov., Massilia frigida sp. nov. isolated from streams, lakes and regoliths.</title>
        <authorList>
            <person name="Holochova P."/>
            <person name="Sedlacek I."/>
            <person name="Kralova S."/>
            <person name="Maslanova I."/>
            <person name="Busse H.-J."/>
            <person name="Stankova E."/>
            <person name="Vrbovska V."/>
            <person name="Kovarovic V."/>
            <person name="Bartak M."/>
            <person name="Svec P."/>
            <person name="Pantucek R."/>
        </authorList>
    </citation>
    <scope>NUCLEOTIDE SEQUENCE [LARGE SCALE GENOMIC DNA]</scope>
    <source>
        <strain evidence="2 3">CCM 8692</strain>
    </source>
</reference>
<name>A0ABX0LXS6_9BURK</name>
<proteinExistence type="predicted"/>
<keyword evidence="3" id="KW-1185">Reference proteome</keyword>
<organism evidence="2 3">
    <name type="scientific">Massilia rubra</name>
    <dbReference type="NCBI Taxonomy" id="2607910"/>
    <lineage>
        <taxon>Bacteria</taxon>
        <taxon>Pseudomonadati</taxon>
        <taxon>Pseudomonadota</taxon>
        <taxon>Betaproteobacteria</taxon>
        <taxon>Burkholderiales</taxon>
        <taxon>Oxalobacteraceae</taxon>
        <taxon>Telluria group</taxon>
        <taxon>Massilia</taxon>
    </lineage>
</organism>
<evidence type="ECO:0000313" key="3">
    <source>
        <dbReference type="Proteomes" id="UP000785613"/>
    </source>
</evidence>
<keyword evidence="1" id="KW-0175">Coiled coil</keyword>
<sequence>MFQSRRTLLTWSGRGQQTRVCLTPASDQRAAGSSSTTTIHNPFPIFKVQLGRSLKNLIELVERLEAAKVGLRSRSRARIPVWPDRTRAS</sequence>
<protein>
    <submittedName>
        <fullName evidence="2">Uncharacterized protein</fullName>
    </submittedName>
</protein>
<feature type="coiled-coil region" evidence="1">
    <location>
        <begin position="47"/>
        <end position="74"/>
    </location>
</feature>
<dbReference type="EMBL" id="VUYU01000020">
    <property type="protein sequence ID" value="NHZ36697.1"/>
    <property type="molecule type" value="Genomic_DNA"/>
</dbReference>
<comment type="caution">
    <text evidence="2">The sequence shown here is derived from an EMBL/GenBank/DDBJ whole genome shotgun (WGS) entry which is preliminary data.</text>
</comment>
<gene>
    <name evidence="2" type="ORF">F0185_24320</name>
</gene>
<evidence type="ECO:0000256" key="1">
    <source>
        <dbReference type="SAM" id="Coils"/>
    </source>
</evidence>
<accession>A0ABX0LXS6</accession>
<evidence type="ECO:0000313" key="2">
    <source>
        <dbReference type="EMBL" id="NHZ36697.1"/>
    </source>
</evidence>
<dbReference type="Proteomes" id="UP000785613">
    <property type="component" value="Unassembled WGS sequence"/>
</dbReference>